<comment type="caution">
    <text evidence="1">The sequence shown here is derived from an EMBL/GenBank/DDBJ whole genome shotgun (WGS) entry which is preliminary data.</text>
</comment>
<dbReference type="Proteomes" id="UP000253099">
    <property type="component" value="Unassembled WGS sequence"/>
</dbReference>
<gene>
    <name evidence="1" type="ORF">ALNOE001_11590</name>
</gene>
<organism evidence="1 2">
    <name type="scientific">Candidatus Methanobinarius endosymbioticus</name>
    <dbReference type="NCBI Taxonomy" id="2006182"/>
    <lineage>
        <taxon>Archaea</taxon>
        <taxon>Methanobacteriati</taxon>
        <taxon>Methanobacteriota</taxon>
        <taxon>Methanomada group</taxon>
        <taxon>Methanobacteria</taxon>
        <taxon>Methanobacteriales</taxon>
        <taxon>Methanobacteriaceae</taxon>
        <taxon>Candidatus Methanobinarius</taxon>
    </lineage>
</organism>
<sequence>MEGDCIIYNKSLNNNENKNQMINNKFHSVGPSKSMYNVKSNRKNLRNVHVEELVELCVNVFVDSMKMKTN</sequence>
<reference evidence="1 2" key="1">
    <citation type="submission" date="2018-06" db="EMBL/GenBank/DDBJ databases">
        <title>Genomic insight into two independent archaeal endosymbiosis events.</title>
        <authorList>
            <person name="Lind A.E."/>
            <person name="Lewis W.H."/>
            <person name="Spang A."/>
            <person name="Guy L."/>
            <person name="Embley M.T."/>
            <person name="Ettema T.J.G."/>
        </authorList>
    </citation>
    <scope>NUCLEOTIDE SEQUENCE [LARGE SCALE GENOMIC DNA]</scope>
    <source>
        <strain evidence="1">NOE</strain>
    </source>
</reference>
<accession>A0A366MBI4</accession>
<keyword evidence="2" id="KW-1185">Reference proteome</keyword>
<evidence type="ECO:0000313" key="1">
    <source>
        <dbReference type="EMBL" id="RBQ23040.1"/>
    </source>
</evidence>
<evidence type="ECO:0000313" key="2">
    <source>
        <dbReference type="Proteomes" id="UP000253099"/>
    </source>
</evidence>
<dbReference type="AlphaFoldDB" id="A0A366MBI4"/>
<protein>
    <submittedName>
        <fullName evidence="1">Uncharacterized protein</fullName>
    </submittedName>
</protein>
<proteinExistence type="predicted"/>
<dbReference type="EMBL" id="NIZT01000029">
    <property type="protein sequence ID" value="RBQ23040.1"/>
    <property type="molecule type" value="Genomic_DNA"/>
</dbReference>
<name>A0A366MBI4_9EURY</name>